<keyword evidence="2" id="KW-1185">Reference proteome</keyword>
<gene>
    <name evidence="1" type="ORF">K3248_05885</name>
</gene>
<name>A0ABS7I5I3_9HYPH</name>
<dbReference type="PIRSF" id="PIRSF032064">
    <property type="entry name" value="UCP032064"/>
    <property type="match status" value="1"/>
</dbReference>
<dbReference type="RefSeq" id="WP_220717456.1">
    <property type="nucleotide sequence ID" value="NZ_JAIFRO010000005.1"/>
</dbReference>
<evidence type="ECO:0000313" key="2">
    <source>
        <dbReference type="Proteomes" id="UP000746918"/>
    </source>
</evidence>
<organism evidence="1 2">
    <name type="scientific">Bartonella raoultii</name>
    <dbReference type="NCBI Taxonomy" id="1457020"/>
    <lineage>
        <taxon>Bacteria</taxon>
        <taxon>Pseudomonadati</taxon>
        <taxon>Pseudomonadota</taxon>
        <taxon>Alphaproteobacteria</taxon>
        <taxon>Hyphomicrobiales</taxon>
        <taxon>Bartonellaceae</taxon>
        <taxon>Bartonella</taxon>
    </lineage>
</organism>
<dbReference type="Proteomes" id="UP000746918">
    <property type="component" value="Unassembled WGS sequence"/>
</dbReference>
<dbReference type="Pfam" id="PF05258">
    <property type="entry name" value="DciA"/>
    <property type="match status" value="1"/>
</dbReference>
<protein>
    <submittedName>
        <fullName evidence="1">DciA family protein</fullName>
    </submittedName>
</protein>
<dbReference type="EMBL" id="JAIFRO010000005">
    <property type="protein sequence ID" value="MBX4336118.1"/>
    <property type="molecule type" value="Genomic_DNA"/>
</dbReference>
<dbReference type="InterPro" id="IPR007922">
    <property type="entry name" value="DciA-like"/>
</dbReference>
<evidence type="ECO:0000313" key="1">
    <source>
        <dbReference type="EMBL" id="MBX4336118.1"/>
    </source>
</evidence>
<dbReference type="InterPro" id="IPR010593">
    <property type="entry name" value="DUF1159"/>
</dbReference>
<comment type="caution">
    <text evidence="1">The sequence shown here is derived from an EMBL/GenBank/DDBJ whole genome shotgun (WGS) entry which is preliminary data.</text>
</comment>
<proteinExistence type="predicted"/>
<reference evidence="1 2" key="1">
    <citation type="submission" date="2021-08" db="EMBL/GenBank/DDBJ databases">
        <title>Bartonella raoulti 094 sp. nov.</title>
        <authorList>
            <person name="Zgheib R."/>
            <person name="Hammoud A."/>
        </authorList>
    </citation>
    <scope>NUCLEOTIDE SEQUENCE [LARGE SCALE GENOMIC DNA]</scope>
    <source>
        <strain evidence="1 2">094</strain>
    </source>
</reference>
<accession>A0ABS7I5I3</accession>
<sequence length="166" mass="19523">MSQQFKKRYFYSLSETASQILDPVLRKRTGLNIALIEHWPQIVGYDIGEYTMPLKILWKRRADQDEVFEPATLIVACEGYSALKLLHETDELLHKINGFLGYIAINRIKIEQRHISIRTNHLPRKPALSEKDKKYIEQMLEEVENKNLRQSLYKLGCCIFTEKNNK</sequence>